<dbReference type="PANTHER" id="PTHR42852">
    <property type="entry name" value="THIOL:DISULFIDE INTERCHANGE PROTEIN DSBE"/>
    <property type="match status" value="1"/>
</dbReference>
<feature type="domain" description="Thioredoxin" evidence="6">
    <location>
        <begin position="310"/>
        <end position="446"/>
    </location>
</feature>
<dbReference type="InterPro" id="IPR050553">
    <property type="entry name" value="Thioredoxin_ResA/DsbE_sf"/>
</dbReference>
<comment type="subcellular location">
    <subcellularLocation>
        <location evidence="1">Cell envelope</location>
    </subcellularLocation>
</comment>
<dbReference type="EMBL" id="CP041253">
    <property type="protein sequence ID" value="QDH77832.1"/>
    <property type="molecule type" value="Genomic_DNA"/>
</dbReference>
<evidence type="ECO:0000256" key="1">
    <source>
        <dbReference type="ARBA" id="ARBA00004196"/>
    </source>
</evidence>
<feature type="chain" id="PRO_5022231030" evidence="5">
    <location>
        <begin position="20"/>
        <end position="446"/>
    </location>
</feature>
<dbReference type="GO" id="GO:0016209">
    <property type="term" value="F:antioxidant activity"/>
    <property type="evidence" value="ECO:0007669"/>
    <property type="project" value="InterPro"/>
</dbReference>
<dbReference type="InterPro" id="IPR036249">
    <property type="entry name" value="Thioredoxin-like_sf"/>
</dbReference>
<dbReference type="GO" id="GO:0016491">
    <property type="term" value="F:oxidoreductase activity"/>
    <property type="evidence" value="ECO:0007669"/>
    <property type="project" value="InterPro"/>
</dbReference>
<dbReference type="KEGG" id="echi:FKX85_01730"/>
<dbReference type="OrthoDB" id="6399635at2"/>
<evidence type="ECO:0000259" key="6">
    <source>
        <dbReference type="PROSITE" id="PS51352"/>
    </source>
</evidence>
<dbReference type="Proteomes" id="UP000316614">
    <property type="component" value="Chromosome"/>
</dbReference>
<dbReference type="InterPro" id="IPR000866">
    <property type="entry name" value="AhpC/TSA"/>
</dbReference>
<dbReference type="InterPro" id="IPR013766">
    <property type="entry name" value="Thioredoxin_domain"/>
</dbReference>
<accession>A0A514CDD6</accession>
<evidence type="ECO:0000256" key="4">
    <source>
        <dbReference type="ARBA" id="ARBA00023284"/>
    </source>
</evidence>
<sequence>MRRFLIVLLISVISVSAFCQTPNGAAPLYNDLSDKLKKEEIMNALPLSLEMYRVYVPYFWDAHHRVLSKRLIEDDYGIKVLSFLKVLISKGDPEIKEMLTPLYLWGKVRYSNDSVRVNESFTDLTAYLEEGTGFANSKAETYMLMTLKELEDKPFVSKKRQQEVLKKVVANLEACECHESDNRDQLTLTERAWSRYLLAQSYHYRYEHFDQNPEYLGKSAQYSPDQMDLAEKRAFQMDAFLFTGQMELLKYRIEYFSWLDKEGEHAAALEQMASIAFAYPSDTNMKLLMNYYADHGGKQDFPVYWQAHINSQGAEVPNLKFRFSKHDKINFSDKQEKWLMFDFWGTWCPPCIKEMPEVQAFYHENLTRGGVPKLLVYTLSFMSENLSRFMDENDYTFPVAEIDRKDLNAFGVSSFPTKVLVTPEGQYVVIPLGADWKLFVKNYVLL</sequence>
<dbReference type="PROSITE" id="PS51352">
    <property type="entry name" value="THIOREDOXIN_2"/>
    <property type="match status" value="1"/>
</dbReference>
<dbReference type="SUPFAM" id="SSF52833">
    <property type="entry name" value="Thioredoxin-like"/>
    <property type="match status" value="1"/>
</dbReference>
<organism evidence="7 8">
    <name type="scientific">Echinicola soli</name>
    <dbReference type="NCBI Taxonomy" id="2591634"/>
    <lineage>
        <taxon>Bacteria</taxon>
        <taxon>Pseudomonadati</taxon>
        <taxon>Bacteroidota</taxon>
        <taxon>Cytophagia</taxon>
        <taxon>Cytophagales</taxon>
        <taxon>Cyclobacteriaceae</taxon>
        <taxon>Echinicola</taxon>
    </lineage>
</organism>
<dbReference type="GO" id="GO:0017004">
    <property type="term" value="P:cytochrome complex assembly"/>
    <property type="evidence" value="ECO:0007669"/>
    <property type="project" value="UniProtKB-KW"/>
</dbReference>
<evidence type="ECO:0000256" key="3">
    <source>
        <dbReference type="ARBA" id="ARBA00023157"/>
    </source>
</evidence>
<evidence type="ECO:0000256" key="2">
    <source>
        <dbReference type="ARBA" id="ARBA00022748"/>
    </source>
</evidence>
<dbReference type="RefSeq" id="WP_141613096.1">
    <property type="nucleotide sequence ID" value="NZ_CP041253.1"/>
</dbReference>
<evidence type="ECO:0000313" key="8">
    <source>
        <dbReference type="Proteomes" id="UP000316614"/>
    </source>
</evidence>
<dbReference type="AlphaFoldDB" id="A0A514CDD6"/>
<keyword evidence="3" id="KW-1015">Disulfide bond</keyword>
<feature type="signal peptide" evidence="5">
    <location>
        <begin position="1"/>
        <end position="19"/>
    </location>
</feature>
<keyword evidence="2" id="KW-0201">Cytochrome c-type biogenesis</keyword>
<keyword evidence="8" id="KW-1185">Reference proteome</keyword>
<keyword evidence="4" id="KW-0676">Redox-active center</keyword>
<keyword evidence="5" id="KW-0732">Signal</keyword>
<dbReference type="GO" id="GO:0030313">
    <property type="term" value="C:cell envelope"/>
    <property type="evidence" value="ECO:0007669"/>
    <property type="project" value="UniProtKB-SubCell"/>
</dbReference>
<name>A0A514CDD6_9BACT</name>
<protein>
    <submittedName>
        <fullName evidence="7">Redoxin domain-containing protein</fullName>
    </submittedName>
</protein>
<gene>
    <name evidence="7" type="ORF">FKX85_01730</name>
</gene>
<evidence type="ECO:0000256" key="5">
    <source>
        <dbReference type="SAM" id="SignalP"/>
    </source>
</evidence>
<dbReference type="PANTHER" id="PTHR42852:SF6">
    <property type="entry name" value="THIOL:DISULFIDE INTERCHANGE PROTEIN DSBE"/>
    <property type="match status" value="1"/>
</dbReference>
<proteinExistence type="predicted"/>
<dbReference type="CDD" id="cd02966">
    <property type="entry name" value="TlpA_like_family"/>
    <property type="match status" value="1"/>
</dbReference>
<dbReference type="Pfam" id="PF00578">
    <property type="entry name" value="AhpC-TSA"/>
    <property type="match status" value="1"/>
</dbReference>
<evidence type="ECO:0000313" key="7">
    <source>
        <dbReference type="EMBL" id="QDH77832.1"/>
    </source>
</evidence>
<reference evidence="7 8" key="1">
    <citation type="submission" date="2019-06" db="EMBL/GenBank/DDBJ databases">
        <title>Echinicola alkalisoli sp. nov. isolated from saline soil.</title>
        <authorList>
            <person name="Sun J.-Q."/>
            <person name="Xu L."/>
        </authorList>
    </citation>
    <scope>NUCLEOTIDE SEQUENCE [LARGE SCALE GENOMIC DNA]</scope>
    <source>
        <strain evidence="7 8">LN3S3</strain>
    </source>
</reference>
<dbReference type="Gene3D" id="3.40.30.10">
    <property type="entry name" value="Glutaredoxin"/>
    <property type="match status" value="1"/>
</dbReference>